<comment type="caution">
    <text evidence="7">The sequence shown here is derived from an EMBL/GenBank/DDBJ whole genome shotgun (WGS) entry which is preliminary data.</text>
</comment>
<dbReference type="InterPro" id="IPR036962">
    <property type="entry name" value="Glyco_hydro_3_N_sf"/>
</dbReference>
<evidence type="ECO:0000313" key="8">
    <source>
        <dbReference type="Proteomes" id="UP000060487"/>
    </source>
</evidence>
<keyword evidence="4 7" id="KW-0378">Hydrolase</keyword>
<feature type="domain" description="Glycoside hydrolase family 3 N-terminal" evidence="6">
    <location>
        <begin position="34"/>
        <end position="322"/>
    </location>
</feature>
<organism evidence="7 8">
    <name type="scientific">Candidatus Magnetominusculus xianensis</name>
    <dbReference type="NCBI Taxonomy" id="1748249"/>
    <lineage>
        <taxon>Bacteria</taxon>
        <taxon>Pseudomonadati</taxon>
        <taxon>Nitrospirota</taxon>
        <taxon>Nitrospiria</taxon>
        <taxon>Nitrospirales</taxon>
        <taxon>Nitrospiraceae</taxon>
        <taxon>Candidatus Magnetominusculus</taxon>
    </lineage>
</organism>
<dbReference type="Gene3D" id="3.20.20.300">
    <property type="entry name" value="Glycoside hydrolase, family 3, N-terminal domain"/>
    <property type="match status" value="1"/>
</dbReference>
<evidence type="ECO:0000256" key="5">
    <source>
        <dbReference type="ARBA" id="ARBA00023295"/>
    </source>
</evidence>
<dbReference type="EC" id="3.2.1.52" evidence="3"/>
<keyword evidence="5 7" id="KW-0326">Glycosidase</keyword>
<dbReference type="InterPro" id="IPR017853">
    <property type="entry name" value="GH"/>
</dbReference>
<sequence length="504" mass="54149">MQTATHHRALYQLIVNRLDGHSISSASYCRTIVELVKNGIGGFIIFGGVKEDIKAFIKELQGMSEQRLFIASDIERGVGQQIEGATHFPCQMAMAAAINMDAPDDVTLYKAAISAIAQESLDIGINMLLTPVLDVNTNPLNPIICTRAFSCDPAAVAWFGKVYIETLEAAGLISCAKHFPGHGDTEIDSHIALPVIGKTGVQLRESDFVPFAEAINAGVSSIMAAHIAIPAIDGAPASLSKTILSGILRDELSFDGLILTDALNMDALKDIEDVEAKCLNAGADILLHPFDAVETVEGLIKCLSRGRLDSDRVTASYQRILKAKHRPLTLLPLTLLNDMHDHSAISTRITEKSITLVPGSKSPFIPEPSKTLLIEAGESKFHGSSCLTQYFTNHMSLSARGISGDITGDISGLTLLVAIYTNISAWRGSSGIPQPEIDTIKTFIERAGRSAVISFGSPYLLSQFKESGFMIAAYEASKQASTAVLKCLKGQLQYEGRLPVVLPD</sequence>
<evidence type="ECO:0000259" key="6">
    <source>
        <dbReference type="Pfam" id="PF00933"/>
    </source>
</evidence>
<protein>
    <recommendedName>
        <fullName evidence="3">beta-N-acetylhexosaminidase</fullName>
        <ecNumber evidence="3">3.2.1.52</ecNumber>
    </recommendedName>
</protein>
<dbReference type="InterPro" id="IPR036881">
    <property type="entry name" value="Glyco_hydro_3_C_sf"/>
</dbReference>
<dbReference type="Pfam" id="PF00933">
    <property type="entry name" value="Glyco_hydro_3"/>
    <property type="match status" value="1"/>
</dbReference>
<dbReference type="SUPFAM" id="SSF51445">
    <property type="entry name" value="(Trans)glycosidases"/>
    <property type="match status" value="1"/>
</dbReference>
<evidence type="ECO:0000256" key="4">
    <source>
        <dbReference type="ARBA" id="ARBA00022801"/>
    </source>
</evidence>
<dbReference type="PROSITE" id="PS00775">
    <property type="entry name" value="GLYCOSYL_HYDROL_F3"/>
    <property type="match status" value="1"/>
</dbReference>
<name>A0ABR5SJT8_9BACT</name>
<comment type="catalytic activity">
    <reaction evidence="1">
        <text>Hydrolysis of terminal non-reducing N-acetyl-D-hexosamine residues in N-acetyl-beta-D-hexosaminides.</text>
        <dbReference type="EC" id="3.2.1.52"/>
    </reaction>
</comment>
<dbReference type="Proteomes" id="UP000060487">
    <property type="component" value="Unassembled WGS sequence"/>
</dbReference>
<keyword evidence="8" id="KW-1185">Reference proteome</keyword>
<proteinExistence type="inferred from homology"/>
<dbReference type="InterPro" id="IPR050226">
    <property type="entry name" value="NagZ_Beta-hexosaminidase"/>
</dbReference>
<dbReference type="InterPro" id="IPR019800">
    <property type="entry name" value="Glyco_hydro_3_AS"/>
</dbReference>
<dbReference type="PANTHER" id="PTHR30480:SF13">
    <property type="entry name" value="BETA-HEXOSAMINIDASE"/>
    <property type="match status" value="1"/>
</dbReference>
<evidence type="ECO:0000256" key="3">
    <source>
        <dbReference type="ARBA" id="ARBA00012663"/>
    </source>
</evidence>
<evidence type="ECO:0000313" key="7">
    <source>
        <dbReference type="EMBL" id="KWT95112.1"/>
    </source>
</evidence>
<accession>A0ABR5SJT8</accession>
<dbReference type="GO" id="GO:0004563">
    <property type="term" value="F:beta-N-acetylhexosaminidase activity"/>
    <property type="evidence" value="ECO:0007669"/>
    <property type="project" value="UniProtKB-EC"/>
</dbReference>
<reference evidence="7 8" key="1">
    <citation type="submission" date="2015-11" db="EMBL/GenBank/DDBJ databases">
        <authorList>
            <person name="Lin W."/>
        </authorList>
    </citation>
    <scope>NUCLEOTIDE SEQUENCE [LARGE SCALE GENOMIC DNA]</scope>
    <source>
        <strain evidence="7 8">HCH-1</strain>
    </source>
</reference>
<dbReference type="Gene3D" id="3.40.50.1700">
    <property type="entry name" value="Glycoside hydrolase family 3 C-terminal domain"/>
    <property type="match status" value="1"/>
</dbReference>
<dbReference type="InterPro" id="IPR001764">
    <property type="entry name" value="Glyco_hydro_3_N"/>
</dbReference>
<comment type="similarity">
    <text evidence="2">Belongs to the glycosyl hydrolase 3 family.</text>
</comment>
<gene>
    <name evidence="7" type="ORF">ASN18_0040</name>
</gene>
<evidence type="ECO:0000256" key="1">
    <source>
        <dbReference type="ARBA" id="ARBA00001231"/>
    </source>
</evidence>
<dbReference type="RefSeq" id="WP_085050579.1">
    <property type="nucleotide sequence ID" value="NZ_LNQR01000001.1"/>
</dbReference>
<dbReference type="EMBL" id="LNQR01000001">
    <property type="protein sequence ID" value="KWT95112.1"/>
    <property type="molecule type" value="Genomic_DNA"/>
</dbReference>
<dbReference type="PANTHER" id="PTHR30480">
    <property type="entry name" value="BETA-HEXOSAMINIDASE-RELATED"/>
    <property type="match status" value="1"/>
</dbReference>
<evidence type="ECO:0000256" key="2">
    <source>
        <dbReference type="ARBA" id="ARBA00005336"/>
    </source>
</evidence>